<name>A0ABW3MNZ3_9PSEU</name>
<reference evidence="3" key="1">
    <citation type="journal article" date="2019" name="Int. J. Syst. Evol. Microbiol.">
        <title>The Global Catalogue of Microorganisms (GCM) 10K type strain sequencing project: providing services to taxonomists for standard genome sequencing and annotation.</title>
        <authorList>
            <consortium name="The Broad Institute Genomics Platform"/>
            <consortium name="The Broad Institute Genome Sequencing Center for Infectious Disease"/>
            <person name="Wu L."/>
            <person name="Ma J."/>
        </authorList>
    </citation>
    <scope>NUCLEOTIDE SEQUENCE [LARGE SCALE GENOMIC DNA]</scope>
    <source>
        <strain evidence="3">JCM 31486</strain>
    </source>
</reference>
<protein>
    <submittedName>
        <fullName evidence="2">VWA-like domain-containing protein</fullName>
    </submittedName>
</protein>
<comment type="caution">
    <text evidence="2">The sequence shown here is derived from an EMBL/GenBank/DDBJ whole genome shotgun (WGS) entry which is preliminary data.</text>
</comment>
<dbReference type="Gene3D" id="3.40.50.410">
    <property type="entry name" value="von Willebrand factor, type A domain"/>
    <property type="match status" value="1"/>
</dbReference>
<dbReference type="EMBL" id="JBHTIS010004251">
    <property type="protein sequence ID" value="MFD1052241.1"/>
    <property type="molecule type" value="Genomic_DNA"/>
</dbReference>
<dbReference type="Proteomes" id="UP001597045">
    <property type="component" value="Unassembled WGS sequence"/>
</dbReference>
<dbReference type="InterPro" id="IPR018698">
    <property type="entry name" value="VWA-like_dom"/>
</dbReference>
<gene>
    <name evidence="2" type="ORF">ACFQ1S_45030</name>
</gene>
<proteinExistence type="predicted"/>
<evidence type="ECO:0000313" key="2">
    <source>
        <dbReference type="EMBL" id="MFD1052241.1"/>
    </source>
</evidence>
<dbReference type="PANTHER" id="PTHR38730">
    <property type="entry name" value="SLL7028 PROTEIN"/>
    <property type="match status" value="1"/>
</dbReference>
<feature type="non-terminal residue" evidence="2">
    <location>
        <position position="1"/>
    </location>
</feature>
<feature type="domain" description="VWA-like" evidence="1">
    <location>
        <begin position="20"/>
        <end position="140"/>
    </location>
</feature>
<evidence type="ECO:0000259" key="1">
    <source>
        <dbReference type="Pfam" id="PF09967"/>
    </source>
</evidence>
<dbReference type="InterPro" id="IPR036465">
    <property type="entry name" value="vWFA_dom_sf"/>
</dbReference>
<keyword evidence="3" id="KW-1185">Reference proteome</keyword>
<dbReference type="SUPFAM" id="SSF53300">
    <property type="entry name" value="vWA-like"/>
    <property type="match status" value="1"/>
</dbReference>
<sequence length="149" mass="15626">NRRQLPNVILPSLRQPLPTVAVVIDTSGSMSDGMLAQILSEVGGLLNSLGIGRNRLHVVCCDAQAYAAQRVMNAHEVKLLGGGGTDMGAGIAAALELKPKPDLVLVLTDGHTPWPRAPRAKVVVGLLDPRGSVPDWATSVLIDPESVTL</sequence>
<dbReference type="Pfam" id="PF09967">
    <property type="entry name" value="DUF2201"/>
    <property type="match status" value="1"/>
</dbReference>
<accession>A0ABW3MNZ3</accession>
<evidence type="ECO:0000313" key="3">
    <source>
        <dbReference type="Proteomes" id="UP001597045"/>
    </source>
</evidence>
<dbReference type="PANTHER" id="PTHR38730:SF1">
    <property type="entry name" value="SLL7028 PROTEIN"/>
    <property type="match status" value="1"/>
</dbReference>
<organism evidence="2 3">
    <name type="scientific">Kibdelosporangium lantanae</name>
    <dbReference type="NCBI Taxonomy" id="1497396"/>
    <lineage>
        <taxon>Bacteria</taxon>
        <taxon>Bacillati</taxon>
        <taxon>Actinomycetota</taxon>
        <taxon>Actinomycetes</taxon>
        <taxon>Pseudonocardiales</taxon>
        <taxon>Pseudonocardiaceae</taxon>
        <taxon>Kibdelosporangium</taxon>
    </lineage>
</organism>